<keyword evidence="4" id="KW-0479">Metal-binding</keyword>
<evidence type="ECO:0000259" key="12">
    <source>
        <dbReference type="Pfam" id="PF01435"/>
    </source>
</evidence>
<keyword evidence="6 10" id="KW-0862">Zinc</keyword>
<sequence>MSGRTATVAAPAGRRTRAPITAARLRAPGELLALWLPLLLLLPVLALPQALVVGLVGVAVSALMVMVQQKRLLGAGVRVGGTQFSRYGALAMAAALRLDMRPPEVFVTQSPAMNAFALGLGPRGTVVLHTGLLEALDDREALFVLGHEFGHLKCGHARLLLLRGLPSMRTGPFAAVQVLAHLLLLRWQRRAEFTADRAGLVACRDIRAAVGTMLKLAVGPQLAGQVDLEALLAQHGRLRRDRLARLSAALATHPHLLDRIAALIAFHGSAEWRAIEAGA</sequence>
<keyword evidence="8 10" id="KW-0482">Metalloprotease</keyword>
<evidence type="ECO:0000256" key="4">
    <source>
        <dbReference type="ARBA" id="ARBA00022723"/>
    </source>
</evidence>
<dbReference type="GO" id="GO:0006508">
    <property type="term" value="P:proteolysis"/>
    <property type="evidence" value="ECO:0007669"/>
    <property type="project" value="UniProtKB-KW"/>
</dbReference>
<evidence type="ECO:0000256" key="9">
    <source>
        <dbReference type="ARBA" id="ARBA00023136"/>
    </source>
</evidence>
<dbReference type="GO" id="GO:0004222">
    <property type="term" value="F:metalloendopeptidase activity"/>
    <property type="evidence" value="ECO:0007669"/>
    <property type="project" value="InterPro"/>
</dbReference>
<evidence type="ECO:0000313" key="14">
    <source>
        <dbReference type="Proteomes" id="UP000597507"/>
    </source>
</evidence>
<dbReference type="PANTHER" id="PTHR43221">
    <property type="entry name" value="PROTEASE HTPX"/>
    <property type="match status" value="1"/>
</dbReference>
<keyword evidence="7 11" id="KW-1133">Transmembrane helix</keyword>
<comment type="cofactor">
    <cofactor evidence="10">
        <name>Zn(2+)</name>
        <dbReference type="ChEBI" id="CHEBI:29105"/>
    </cofactor>
    <text evidence="10">Binds 1 zinc ion per subunit.</text>
</comment>
<keyword evidence="1" id="KW-1003">Cell membrane</keyword>
<dbReference type="EMBL" id="BMKS01000018">
    <property type="protein sequence ID" value="GGG48854.1"/>
    <property type="molecule type" value="Genomic_DNA"/>
</dbReference>
<evidence type="ECO:0000256" key="11">
    <source>
        <dbReference type="SAM" id="Phobius"/>
    </source>
</evidence>
<dbReference type="Gene3D" id="3.30.2010.10">
    <property type="entry name" value="Metalloproteases ('zincins'), catalytic domain"/>
    <property type="match status" value="1"/>
</dbReference>
<organism evidence="13 14">
    <name type="scientific">Caldovatus sediminis</name>
    <dbReference type="NCBI Taxonomy" id="2041189"/>
    <lineage>
        <taxon>Bacteria</taxon>
        <taxon>Pseudomonadati</taxon>
        <taxon>Pseudomonadota</taxon>
        <taxon>Alphaproteobacteria</taxon>
        <taxon>Acetobacterales</taxon>
        <taxon>Roseomonadaceae</taxon>
        <taxon>Caldovatus</taxon>
    </lineage>
</organism>
<dbReference type="GO" id="GO:0046872">
    <property type="term" value="F:metal ion binding"/>
    <property type="evidence" value="ECO:0007669"/>
    <property type="project" value="UniProtKB-KW"/>
</dbReference>
<gene>
    <name evidence="13" type="ORF">GCM10010964_40290</name>
</gene>
<evidence type="ECO:0000256" key="2">
    <source>
        <dbReference type="ARBA" id="ARBA00022670"/>
    </source>
</evidence>
<dbReference type="Pfam" id="PF01435">
    <property type="entry name" value="Peptidase_M48"/>
    <property type="match status" value="1"/>
</dbReference>
<name>A0A8J2ZF16_9PROT</name>
<reference evidence="13 14" key="1">
    <citation type="journal article" date="2014" name="Int. J. Syst. Evol. Microbiol.">
        <title>Complete genome sequence of Corynebacterium casei LMG S-19264T (=DSM 44701T), isolated from a smear-ripened cheese.</title>
        <authorList>
            <consortium name="US DOE Joint Genome Institute (JGI-PGF)"/>
            <person name="Walter F."/>
            <person name="Albersmeier A."/>
            <person name="Kalinowski J."/>
            <person name="Ruckert C."/>
        </authorList>
    </citation>
    <scope>NUCLEOTIDE SEQUENCE [LARGE SCALE GENOMIC DNA]</scope>
    <source>
        <strain evidence="13 14">CGMCC 1.16330</strain>
    </source>
</reference>
<evidence type="ECO:0000256" key="6">
    <source>
        <dbReference type="ARBA" id="ARBA00022833"/>
    </source>
</evidence>
<comment type="similarity">
    <text evidence="10">Belongs to the peptidase M48 family.</text>
</comment>
<evidence type="ECO:0000256" key="5">
    <source>
        <dbReference type="ARBA" id="ARBA00022801"/>
    </source>
</evidence>
<dbReference type="Proteomes" id="UP000597507">
    <property type="component" value="Unassembled WGS sequence"/>
</dbReference>
<dbReference type="PANTHER" id="PTHR43221:SF3">
    <property type="entry name" value="SLL1280 PROTEIN"/>
    <property type="match status" value="1"/>
</dbReference>
<evidence type="ECO:0000313" key="13">
    <source>
        <dbReference type="EMBL" id="GGG48854.1"/>
    </source>
</evidence>
<feature type="domain" description="Peptidase M48" evidence="12">
    <location>
        <begin position="91"/>
        <end position="263"/>
    </location>
</feature>
<feature type="transmembrane region" description="Helical" evidence="11">
    <location>
        <begin position="34"/>
        <end position="67"/>
    </location>
</feature>
<evidence type="ECO:0000256" key="10">
    <source>
        <dbReference type="RuleBase" id="RU003983"/>
    </source>
</evidence>
<comment type="caution">
    <text evidence="13">The sequence shown here is derived from an EMBL/GenBank/DDBJ whole genome shotgun (WGS) entry which is preliminary data.</text>
</comment>
<keyword evidence="14" id="KW-1185">Reference proteome</keyword>
<accession>A0A8J2ZF16</accession>
<keyword evidence="9 11" id="KW-0472">Membrane</keyword>
<keyword evidence="2 10" id="KW-0645">Protease</keyword>
<keyword evidence="3 11" id="KW-0812">Transmembrane</keyword>
<evidence type="ECO:0000256" key="3">
    <source>
        <dbReference type="ARBA" id="ARBA00022692"/>
    </source>
</evidence>
<protein>
    <recommendedName>
        <fullName evidence="12">Peptidase M48 domain-containing protein</fullName>
    </recommendedName>
</protein>
<dbReference type="InterPro" id="IPR001915">
    <property type="entry name" value="Peptidase_M48"/>
</dbReference>
<evidence type="ECO:0000256" key="8">
    <source>
        <dbReference type="ARBA" id="ARBA00023049"/>
    </source>
</evidence>
<dbReference type="RefSeq" id="WP_188903541.1">
    <property type="nucleotide sequence ID" value="NZ_BMKS01000018.1"/>
</dbReference>
<evidence type="ECO:0000256" key="7">
    <source>
        <dbReference type="ARBA" id="ARBA00022989"/>
    </source>
</evidence>
<dbReference type="AlphaFoldDB" id="A0A8J2ZF16"/>
<proteinExistence type="inferred from homology"/>
<dbReference type="InterPro" id="IPR050083">
    <property type="entry name" value="HtpX_protease"/>
</dbReference>
<keyword evidence="5 10" id="KW-0378">Hydrolase</keyword>
<dbReference type="CDD" id="cd07325">
    <property type="entry name" value="M48_Ste24p_like"/>
    <property type="match status" value="1"/>
</dbReference>
<evidence type="ECO:0000256" key="1">
    <source>
        <dbReference type="ARBA" id="ARBA00022475"/>
    </source>
</evidence>